<name>A0ACD5Y1X9_AVESA</name>
<evidence type="ECO:0000313" key="1">
    <source>
        <dbReference type="EnsemblPlants" id="AVESA.00010b.r2.5CG0887270.1.CDS.1"/>
    </source>
</evidence>
<protein>
    <submittedName>
        <fullName evidence="1">Uncharacterized protein</fullName>
    </submittedName>
</protein>
<reference evidence="1" key="2">
    <citation type="submission" date="2025-09" db="UniProtKB">
        <authorList>
            <consortium name="EnsemblPlants"/>
        </authorList>
    </citation>
    <scope>IDENTIFICATION</scope>
</reference>
<dbReference type="EnsemblPlants" id="AVESA.00010b.r2.5CG0887270.1">
    <property type="protein sequence ID" value="AVESA.00010b.r2.5CG0887270.1.CDS.1"/>
    <property type="gene ID" value="AVESA.00010b.r2.5CG0887270"/>
</dbReference>
<dbReference type="Proteomes" id="UP001732700">
    <property type="component" value="Chromosome 5C"/>
</dbReference>
<keyword evidence="2" id="KW-1185">Reference proteome</keyword>
<accession>A0ACD5Y1X9</accession>
<proteinExistence type="predicted"/>
<organism evidence="1 2">
    <name type="scientific">Avena sativa</name>
    <name type="common">Oat</name>
    <dbReference type="NCBI Taxonomy" id="4498"/>
    <lineage>
        <taxon>Eukaryota</taxon>
        <taxon>Viridiplantae</taxon>
        <taxon>Streptophyta</taxon>
        <taxon>Embryophyta</taxon>
        <taxon>Tracheophyta</taxon>
        <taxon>Spermatophyta</taxon>
        <taxon>Magnoliopsida</taxon>
        <taxon>Liliopsida</taxon>
        <taxon>Poales</taxon>
        <taxon>Poaceae</taxon>
        <taxon>BOP clade</taxon>
        <taxon>Pooideae</taxon>
        <taxon>Poodae</taxon>
        <taxon>Poeae</taxon>
        <taxon>Poeae Chloroplast Group 1 (Aveneae type)</taxon>
        <taxon>Aveninae</taxon>
        <taxon>Avena</taxon>
    </lineage>
</organism>
<evidence type="ECO:0000313" key="2">
    <source>
        <dbReference type="Proteomes" id="UP001732700"/>
    </source>
</evidence>
<reference evidence="1" key="1">
    <citation type="submission" date="2021-05" db="EMBL/GenBank/DDBJ databases">
        <authorList>
            <person name="Scholz U."/>
            <person name="Mascher M."/>
            <person name="Fiebig A."/>
        </authorList>
    </citation>
    <scope>NUCLEOTIDE SEQUENCE [LARGE SCALE GENOMIC DNA]</scope>
</reference>
<sequence length="172" mass="20487">MLEAALPLRNAFYSLEKQDKDYTFAPSPSEWKMAEAICKLLQVFYIATVILSGSKYPTSHLHFYQFWKIKKMLNKKESNLNRKLLNGQPSTQDLTIARMIEQMQIKFNQYWIETYKSACIPVILDPRFKYDFLEYLLNDFGSEEEARKWMSEVKQIMEDLFDEYSKEVFVQS</sequence>